<dbReference type="GO" id="GO:0004180">
    <property type="term" value="F:carboxypeptidase activity"/>
    <property type="evidence" value="ECO:0007669"/>
    <property type="project" value="UniProtKB-KW"/>
</dbReference>
<dbReference type="Proteomes" id="UP000282985">
    <property type="component" value="Unassembled WGS sequence"/>
</dbReference>
<dbReference type="EMBL" id="RJJX01000020">
    <property type="protein sequence ID" value="RUT73509.1"/>
    <property type="molecule type" value="Genomic_DNA"/>
</dbReference>
<protein>
    <submittedName>
        <fullName evidence="1">Carboxypeptidase-like regulatory domain-containing protein</fullName>
    </submittedName>
</protein>
<sequence>MNKKIIDLKTIFTLSLIIALLTSVNCFAQKQKSDSSFIVSGKVINPESLEGISFAHIKIANTYWGIVCDSLGFFRLRINPNQKLRISAIGYKEQVVSIKTPKIEDEVFQEIKMEQESYLLQEVNIYSLGTWSDFKENFIKTDLPKKENIAETFDFGNLKMDRAMANSLKRGGFGFSFGFNRKKAKGIHIPTPIEQLHNQFLEEKYNRELVAKLTNESGKRLNLLLKYINTNAHFTYQTSDYFIGNKIKQLYKDFLHENPNWEYEFTYTDTLGLIPNHLRP</sequence>
<dbReference type="InterPro" id="IPR008969">
    <property type="entry name" value="CarboxyPept-like_regulatory"/>
</dbReference>
<evidence type="ECO:0000313" key="2">
    <source>
        <dbReference type="Proteomes" id="UP000282985"/>
    </source>
</evidence>
<accession>A0A434AGK2</accession>
<keyword evidence="1" id="KW-0378">Hydrolase</keyword>
<comment type="caution">
    <text evidence="1">The sequence shown here is derived from an EMBL/GenBank/DDBJ whole genome shotgun (WGS) entry which is preliminary data.</text>
</comment>
<keyword evidence="1" id="KW-0645">Protease</keyword>
<name>A0A434AGK2_9BACT</name>
<dbReference type="Pfam" id="PF13715">
    <property type="entry name" value="CarbopepD_reg_2"/>
    <property type="match status" value="1"/>
</dbReference>
<keyword evidence="2" id="KW-1185">Reference proteome</keyword>
<reference evidence="1 2" key="1">
    <citation type="submission" date="2018-11" db="EMBL/GenBank/DDBJ databases">
        <title>Parancylomarina longa gen. nov., sp. nov., isolated from sediments of southern Okinawa.</title>
        <authorList>
            <person name="Fu T."/>
        </authorList>
    </citation>
    <scope>NUCLEOTIDE SEQUENCE [LARGE SCALE GENOMIC DNA]</scope>
    <source>
        <strain evidence="1 2">T3-2 S1-C</strain>
    </source>
</reference>
<proteinExistence type="predicted"/>
<dbReference type="AlphaFoldDB" id="A0A434AGK2"/>
<dbReference type="SUPFAM" id="SSF49464">
    <property type="entry name" value="Carboxypeptidase regulatory domain-like"/>
    <property type="match status" value="1"/>
</dbReference>
<gene>
    <name evidence="1" type="ORF">DLK05_12985</name>
</gene>
<organism evidence="1 2">
    <name type="scientific">Ancylomarina longa</name>
    <dbReference type="NCBI Taxonomy" id="2487017"/>
    <lineage>
        <taxon>Bacteria</taxon>
        <taxon>Pseudomonadati</taxon>
        <taxon>Bacteroidota</taxon>
        <taxon>Bacteroidia</taxon>
        <taxon>Marinilabiliales</taxon>
        <taxon>Marinifilaceae</taxon>
        <taxon>Ancylomarina</taxon>
    </lineage>
</organism>
<keyword evidence="1" id="KW-0121">Carboxypeptidase</keyword>
<dbReference type="OrthoDB" id="1115050at2"/>
<evidence type="ECO:0000313" key="1">
    <source>
        <dbReference type="EMBL" id="RUT73509.1"/>
    </source>
</evidence>